<dbReference type="Proteomes" id="UP000282957">
    <property type="component" value="Unassembled WGS sequence"/>
</dbReference>
<comment type="caution">
    <text evidence="1">The sequence shown here is derived from an EMBL/GenBank/DDBJ whole genome shotgun (WGS) entry which is preliminary data.</text>
</comment>
<accession>A0A437M2F9</accession>
<evidence type="ECO:0000313" key="2">
    <source>
        <dbReference type="Proteomes" id="UP000282957"/>
    </source>
</evidence>
<protein>
    <recommendedName>
        <fullName evidence="3">SCP2 domain-containing protein</fullName>
    </recommendedName>
</protein>
<reference evidence="1 2" key="1">
    <citation type="submission" date="2019-01" db="EMBL/GenBank/DDBJ databases">
        <authorList>
            <person name="Chen W.-M."/>
        </authorList>
    </citation>
    <scope>NUCLEOTIDE SEQUENCE [LARGE SCALE GENOMIC DNA]</scope>
    <source>
        <strain evidence="1 2">CCP-6</strain>
    </source>
</reference>
<organism evidence="1 2">
    <name type="scientific">Rhodovarius crocodyli</name>
    <dbReference type="NCBI Taxonomy" id="1979269"/>
    <lineage>
        <taxon>Bacteria</taxon>
        <taxon>Pseudomonadati</taxon>
        <taxon>Pseudomonadota</taxon>
        <taxon>Alphaproteobacteria</taxon>
        <taxon>Acetobacterales</taxon>
        <taxon>Roseomonadaceae</taxon>
        <taxon>Rhodovarius</taxon>
    </lineage>
</organism>
<proteinExistence type="predicted"/>
<gene>
    <name evidence="1" type="ORF">EOD42_20955</name>
</gene>
<name>A0A437M2F9_9PROT</name>
<keyword evidence="2" id="KW-1185">Reference proteome</keyword>
<dbReference type="EMBL" id="SACL01000009">
    <property type="protein sequence ID" value="RVT91868.1"/>
    <property type="molecule type" value="Genomic_DNA"/>
</dbReference>
<evidence type="ECO:0008006" key="3">
    <source>
        <dbReference type="Google" id="ProtNLM"/>
    </source>
</evidence>
<dbReference type="AlphaFoldDB" id="A0A437M2F9"/>
<sequence>MDLPAVVNADPVLRRWGRNLSAEVLLEVGPQSWLLSIVKGAVEARPGPFLMPRWDVALRIDPDAWADYLRPEPPPGRHDLFALIRFGKLKLEGNLHPFMSHILWFKGALATLRGAAA</sequence>
<dbReference type="OrthoDB" id="2853714at2"/>
<evidence type="ECO:0000313" key="1">
    <source>
        <dbReference type="EMBL" id="RVT91868.1"/>
    </source>
</evidence>